<feature type="modified residue" description="4-aspartylphosphate" evidence="4">
    <location>
        <position position="53"/>
    </location>
</feature>
<evidence type="ECO:0000256" key="3">
    <source>
        <dbReference type="ARBA" id="ARBA00022553"/>
    </source>
</evidence>
<dbReference type="SUPFAM" id="SSF47384">
    <property type="entry name" value="Homodimeric domain of signal transducing histidine kinase"/>
    <property type="match status" value="1"/>
</dbReference>
<dbReference type="PRINTS" id="PR00344">
    <property type="entry name" value="BCTRLSENSOR"/>
</dbReference>
<proteinExistence type="predicted"/>
<name>Q30RX1_SULDN</name>
<dbReference type="eggNOG" id="COG4191">
    <property type="taxonomic scope" value="Bacteria"/>
</dbReference>
<dbReference type="Gene3D" id="1.10.287.130">
    <property type="match status" value="1"/>
</dbReference>
<dbReference type="PROSITE" id="PS50109">
    <property type="entry name" value="HIS_KIN"/>
    <property type="match status" value="1"/>
</dbReference>
<dbReference type="InterPro" id="IPR003594">
    <property type="entry name" value="HATPase_dom"/>
</dbReference>
<keyword evidence="7" id="KW-0418">Kinase</keyword>
<reference evidence="7 8" key="1">
    <citation type="journal article" date="2008" name="Appl. Environ. Microbiol.">
        <title>Genome of the epsilonproteobacterial chemolithoautotroph Sulfurimonas denitrificans.</title>
        <authorList>
            <person name="Sievert S.M."/>
            <person name="Scott K.M."/>
            <person name="Klotz M.G."/>
            <person name="Chain P.S.G."/>
            <person name="Hauser L.J."/>
            <person name="Hemp J."/>
            <person name="Huegler M."/>
            <person name="Land M."/>
            <person name="Lapidus A."/>
            <person name="Larimer F.W."/>
            <person name="Lucas S."/>
            <person name="Malfatti S.A."/>
            <person name="Meyer F."/>
            <person name="Paulsen I.T."/>
            <person name="Ren Q."/>
            <person name="Simon J."/>
            <person name="Bailey K."/>
            <person name="Diaz E."/>
            <person name="Fitzpatrick K.A."/>
            <person name="Glover B."/>
            <person name="Gwatney N."/>
            <person name="Korajkic A."/>
            <person name="Long A."/>
            <person name="Mobberley J.M."/>
            <person name="Pantry S.N."/>
            <person name="Pazder G."/>
            <person name="Peterson S."/>
            <person name="Quintanilla J.D."/>
            <person name="Sprinkle R."/>
            <person name="Stephens J."/>
            <person name="Thomas P."/>
            <person name="Vaughn R."/>
            <person name="Weber M.J."/>
            <person name="Wooten L.L."/>
        </authorList>
    </citation>
    <scope>NUCLEOTIDE SEQUENCE [LARGE SCALE GENOMIC DNA]</scope>
    <source>
        <strain evidence="8">ATCC 33889 / DSM 1251</strain>
    </source>
</reference>
<evidence type="ECO:0000313" key="7">
    <source>
        <dbReference type="EMBL" id="ABB44260.1"/>
    </source>
</evidence>
<dbReference type="InterPro" id="IPR004358">
    <property type="entry name" value="Sig_transdc_His_kin-like_C"/>
</dbReference>
<feature type="domain" description="Response regulatory" evidence="6">
    <location>
        <begin position="3"/>
        <end position="121"/>
    </location>
</feature>
<gene>
    <name evidence="7" type="ordered locus">Suden_0982</name>
</gene>
<keyword evidence="3 4" id="KW-0597">Phosphoprotein</keyword>
<organism evidence="7 8">
    <name type="scientific">Sulfurimonas denitrificans (strain ATCC 33889 / DSM 1251)</name>
    <name type="common">Thiomicrospira denitrificans (strain ATCC 33889 / DSM 1251)</name>
    <dbReference type="NCBI Taxonomy" id="326298"/>
    <lineage>
        <taxon>Bacteria</taxon>
        <taxon>Pseudomonadati</taxon>
        <taxon>Campylobacterota</taxon>
        <taxon>Epsilonproteobacteria</taxon>
        <taxon>Campylobacterales</taxon>
        <taxon>Sulfurimonadaceae</taxon>
        <taxon>Sulfurimonas</taxon>
    </lineage>
</organism>
<feature type="domain" description="Histidine kinase" evidence="5">
    <location>
        <begin position="154"/>
        <end position="372"/>
    </location>
</feature>
<keyword evidence="7" id="KW-0808">Transferase</keyword>
<evidence type="ECO:0000313" key="8">
    <source>
        <dbReference type="Proteomes" id="UP000002714"/>
    </source>
</evidence>
<keyword evidence="8" id="KW-1185">Reference proteome</keyword>
<comment type="catalytic activity">
    <reaction evidence="1">
        <text>ATP + protein L-histidine = ADP + protein N-phospho-L-histidine.</text>
        <dbReference type="EC" id="2.7.13.3"/>
    </reaction>
</comment>
<dbReference type="eggNOG" id="COG3437">
    <property type="taxonomic scope" value="Bacteria"/>
</dbReference>
<dbReference type="SMART" id="SM00448">
    <property type="entry name" value="REC"/>
    <property type="match status" value="1"/>
</dbReference>
<dbReference type="SUPFAM" id="SSF52172">
    <property type="entry name" value="CheY-like"/>
    <property type="match status" value="1"/>
</dbReference>
<dbReference type="KEGG" id="tdn:Suden_0982"/>
<dbReference type="SUPFAM" id="SSF55874">
    <property type="entry name" value="ATPase domain of HSP90 chaperone/DNA topoisomerase II/histidine kinase"/>
    <property type="match status" value="1"/>
</dbReference>
<dbReference type="GO" id="GO:0000155">
    <property type="term" value="F:phosphorelay sensor kinase activity"/>
    <property type="evidence" value="ECO:0007669"/>
    <property type="project" value="InterPro"/>
</dbReference>
<evidence type="ECO:0000256" key="4">
    <source>
        <dbReference type="PROSITE-ProRule" id="PRU00169"/>
    </source>
</evidence>
<evidence type="ECO:0000259" key="6">
    <source>
        <dbReference type="PROSITE" id="PS50110"/>
    </source>
</evidence>
<dbReference type="InterPro" id="IPR005467">
    <property type="entry name" value="His_kinase_dom"/>
</dbReference>
<dbReference type="EC" id="2.7.13.3" evidence="2"/>
<dbReference type="Gene3D" id="3.40.50.2300">
    <property type="match status" value="1"/>
</dbReference>
<dbReference type="Pfam" id="PF00072">
    <property type="entry name" value="Response_reg"/>
    <property type="match status" value="1"/>
</dbReference>
<dbReference type="Proteomes" id="UP000002714">
    <property type="component" value="Chromosome"/>
</dbReference>
<dbReference type="STRING" id="326298.Suden_0982"/>
<dbReference type="PANTHER" id="PTHR43547">
    <property type="entry name" value="TWO-COMPONENT HISTIDINE KINASE"/>
    <property type="match status" value="1"/>
</dbReference>
<dbReference type="RefSeq" id="WP_011372612.1">
    <property type="nucleotide sequence ID" value="NC_007575.1"/>
</dbReference>
<accession>Q30RX1</accession>
<dbReference type="OrthoDB" id="9799273at2"/>
<protein>
    <recommendedName>
        <fullName evidence="2">histidine kinase</fullName>
        <ecNumber evidence="2">2.7.13.3</ecNumber>
    </recommendedName>
</protein>
<dbReference type="HOGENOM" id="CLU_000445_114_72_7"/>
<dbReference type="Pfam" id="PF02518">
    <property type="entry name" value="HATPase_c"/>
    <property type="match status" value="1"/>
</dbReference>
<dbReference type="InterPro" id="IPR036890">
    <property type="entry name" value="HATPase_C_sf"/>
</dbReference>
<dbReference type="PANTHER" id="PTHR43547:SF2">
    <property type="entry name" value="HYBRID SIGNAL TRANSDUCTION HISTIDINE KINASE C"/>
    <property type="match status" value="1"/>
</dbReference>
<evidence type="ECO:0000256" key="2">
    <source>
        <dbReference type="ARBA" id="ARBA00012438"/>
    </source>
</evidence>
<evidence type="ECO:0000256" key="1">
    <source>
        <dbReference type="ARBA" id="ARBA00000085"/>
    </source>
</evidence>
<dbReference type="SMART" id="SM00387">
    <property type="entry name" value="HATPase_c"/>
    <property type="match status" value="1"/>
</dbReference>
<dbReference type="AlphaFoldDB" id="Q30RX1"/>
<dbReference type="Gene3D" id="3.30.565.10">
    <property type="entry name" value="Histidine kinase-like ATPase, C-terminal domain"/>
    <property type="match status" value="1"/>
</dbReference>
<dbReference type="EMBL" id="CP000153">
    <property type="protein sequence ID" value="ABB44260.1"/>
    <property type="molecule type" value="Genomic_DNA"/>
</dbReference>
<dbReference type="InterPro" id="IPR001789">
    <property type="entry name" value="Sig_transdc_resp-reg_receiver"/>
</dbReference>
<sequence>MYNILMVDDMEINLMLLEAIITTNFKHNIYKAKTVKDALEIVENSDIDIVLSDIEMPLLSGYDFLRELKSKEKTKNIPFVFISSVEKSDTSQIKAYEAGAIGFISKPINSKLLVSKLSSYFKIVDLCKEIKSTKTFVSLEKETRFSSMSEMIHMIAHQWRQPLATLSSININVKAKKTLGVLSSQNIDESIEKVENIIDYLNKTIDDFMDFLKDNEKKKNIFLGKLLSSPQKLLESYIDKSKCSIKIEYKDGLNEFSELFLLESKLNQVLLNMIKNSIDEFISKDILNPLIKVTCGVDDINLYIEVADNGGGIEKSMMDRIFQPYFSTKNKNATGIGLYMSKLIITKLFYGSISAKNIDEGASFKIAIPRDILKLNI</sequence>
<dbReference type="InterPro" id="IPR011006">
    <property type="entry name" value="CheY-like_superfamily"/>
</dbReference>
<dbReference type="PROSITE" id="PS50110">
    <property type="entry name" value="RESPONSE_REGULATORY"/>
    <property type="match status" value="1"/>
</dbReference>
<evidence type="ECO:0000259" key="5">
    <source>
        <dbReference type="PROSITE" id="PS50109"/>
    </source>
</evidence>
<dbReference type="InterPro" id="IPR036097">
    <property type="entry name" value="HisK_dim/P_sf"/>
</dbReference>